<dbReference type="GO" id="GO:0043190">
    <property type="term" value="C:ATP-binding cassette (ABC) transporter complex"/>
    <property type="evidence" value="ECO:0007669"/>
    <property type="project" value="InterPro"/>
</dbReference>
<keyword evidence="4 6" id="KW-1133">Transmembrane helix</keyword>
<comment type="subcellular location">
    <subcellularLocation>
        <location evidence="1">Cell membrane</location>
        <topology evidence="1">Multi-pass membrane protein</topology>
    </subcellularLocation>
</comment>
<evidence type="ECO:0000256" key="6">
    <source>
        <dbReference type="SAM" id="Phobius"/>
    </source>
</evidence>
<dbReference type="RefSeq" id="WP_011417149.1">
    <property type="nucleotide sequence ID" value="NC_007759.1"/>
</dbReference>
<keyword evidence="2" id="KW-1003">Cell membrane</keyword>
<dbReference type="OrthoDB" id="9792188at2"/>
<keyword evidence="3 6" id="KW-0812">Transmembrane</keyword>
<dbReference type="InterPro" id="IPR005495">
    <property type="entry name" value="LptG/LptF_permease"/>
</dbReference>
<evidence type="ECO:0000256" key="1">
    <source>
        <dbReference type="ARBA" id="ARBA00004651"/>
    </source>
</evidence>
<dbReference type="eggNOG" id="COG0795">
    <property type="taxonomic scope" value="Bacteria"/>
</dbReference>
<dbReference type="PANTHER" id="PTHR33529">
    <property type="entry name" value="SLR0882 PROTEIN-RELATED"/>
    <property type="match status" value="1"/>
</dbReference>
<dbReference type="Proteomes" id="UP000001933">
    <property type="component" value="Chromosome"/>
</dbReference>
<dbReference type="EMBL" id="CP000252">
    <property type="protein sequence ID" value="ABC77120.1"/>
    <property type="molecule type" value="Genomic_DNA"/>
</dbReference>
<evidence type="ECO:0000313" key="7">
    <source>
        <dbReference type="EMBL" id="ABC77120.1"/>
    </source>
</evidence>
<dbReference type="NCBIfam" id="TIGR04407">
    <property type="entry name" value="LptF_YjgP"/>
    <property type="match status" value="1"/>
</dbReference>
<evidence type="ECO:0000256" key="4">
    <source>
        <dbReference type="ARBA" id="ARBA00022989"/>
    </source>
</evidence>
<evidence type="ECO:0000256" key="5">
    <source>
        <dbReference type="ARBA" id="ARBA00023136"/>
    </source>
</evidence>
<dbReference type="InterPro" id="IPR030922">
    <property type="entry name" value="LptF"/>
</dbReference>
<feature type="transmembrane region" description="Helical" evidence="6">
    <location>
        <begin position="315"/>
        <end position="336"/>
    </location>
</feature>
<dbReference type="PANTHER" id="PTHR33529:SF6">
    <property type="entry name" value="YJGP_YJGQ FAMILY PERMEASE"/>
    <property type="match status" value="1"/>
</dbReference>
<dbReference type="HOGENOM" id="CLU_028799_3_0_7"/>
<feature type="transmembrane region" description="Helical" evidence="6">
    <location>
        <begin position="12"/>
        <end position="33"/>
    </location>
</feature>
<dbReference type="AlphaFoldDB" id="Q2LSQ7"/>
<reference evidence="7 8" key="1">
    <citation type="journal article" date="2007" name="Proc. Natl. Acad. Sci. U.S.A.">
        <title>The genome of Syntrophus aciditrophicus: life at the thermodynamic limit of microbial growth.</title>
        <authorList>
            <person name="McInerney M.J."/>
            <person name="Rohlin L."/>
            <person name="Mouttaki H."/>
            <person name="Kim U."/>
            <person name="Krupp R.S."/>
            <person name="Rios-Hernandez L."/>
            <person name="Sieber J."/>
            <person name="Struchtemeyer C.G."/>
            <person name="Bhattacharyya A."/>
            <person name="Campbell J.W."/>
            <person name="Gunsalus R.P."/>
        </authorList>
    </citation>
    <scope>NUCLEOTIDE SEQUENCE [LARGE SCALE GENOMIC DNA]</scope>
    <source>
        <strain evidence="7 8">SB</strain>
    </source>
</reference>
<accession>Q2LSQ7</accession>
<evidence type="ECO:0000313" key="8">
    <source>
        <dbReference type="Proteomes" id="UP000001933"/>
    </source>
</evidence>
<protein>
    <submittedName>
        <fullName evidence="7">Permease</fullName>
    </submittedName>
</protein>
<name>Q2LSQ7_SYNAS</name>
<dbReference type="GO" id="GO:0055085">
    <property type="term" value="P:transmembrane transport"/>
    <property type="evidence" value="ECO:0007669"/>
    <property type="project" value="InterPro"/>
</dbReference>
<evidence type="ECO:0000256" key="2">
    <source>
        <dbReference type="ARBA" id="ARBA00022475"/>
    </source>
</evidence>
<sequence>MKIINRYLVKEILQPFGIVLFVLTFVLLMGKILQLMDLMINKGVGLSHIARLILFLLPSFLVFTLPISLLVSVLIALGRLSSDNELTVLKASGISLYRLTPPILMIALVSFMLTAATTLFLVPYSNTATKALIFNVARNKASIGIKEKVFNADFNGVVLYAEKVPSDGRFMEGVLVSDQRTADEPGTIIAKKAFLVADPKSMTVTLRLEDGSTYFVAENMKIFRKMDFKTYDINLDLQSSSSDAEKMRTKALKEMTPRELIQNLKSGRLDDKIYRKTAMELYEKFSIPLSCLVFSILAIPLGVKPHHRSVKSRGFTIGLMTVLLYYLLQLGCEGMVTVGRLSPFLGSWIPNILFTIAGTVLYFMAATERSFQMPWFFKLFKRRNGREKMKKERS</sequence>
<feature type="transmembrane region" description="Helical" evidence="6">
    <location>
        <begin position="285"/>
        <end position="303"/>
    </location>
</feature>
<keyword evidence="8" id="KW-1185">Reference proteome</keyword>
<gene>
    <name evidence="7" type="ORF">SYN_00414</name>
</gene>
<dbReference type="KEGG" id="sat:SYN_00414"/>
<evidence type="ECO:0000256" key="3">
    <source>
        <dbReference type="ARBA" id="ARBA00022692"/>
    </source>
</evidence>
<dbReference type="FunCoup" id="Q2LSQ7">
    <property type="interactions" value="117"/>
</dbReference>
<feature type="transmembrane region" description="Helical" evidence="6">
    <location>
        <begin position="348"/>
        <end position="365"/>
    </location>
</feature>
<dbReference type="GO" id="GO:0015920">
    <property type="term" value="P:lipopolysaccharide transport"/>
    <property type="evidence" value="ECO:0007669"/>
    <property type="project" value="TreeGrafter"/>
</dbReference>
<dbReference type="STRING" id="56780.SYN_00414"/>
<keyword evidence="5 6" id="KW-0472">Membrane</keyword>
<dbReference type="Pfam" id="PF03739">
    <property type="entry name" value="LptF_LptG"/>
    <property type="match status" value="1"/>
</dbReference>
<feature type="transmembrane region" description="Helical" evidence="6">
    <location>
        <begin position="99"/>
        <end position="122"/>
    </location>
</feature>
<feature type="transmembrane region" description="Helical" evidence="6">
    <location>
        <begin position="53"/>
        <end position="78"/>
    </location>
</feature>
<dbReference type="InParanoid" id="Q2LSQ7"/>
<proteinExistence type="predicted"/>
<organism evidence="7 8">
    <name type="scientific">Syntrophus aciditrophicus (strain SB)</name>
    <dbReference type="NCBI Taxonomy" id="56780"/>
    <lineage>
        <taxon>Bacteria</taxon>
        <taxon>Pseudomonadati</taxon>
        <taxon>Thermodesulfobacteriota</taxon>
        <taxon>Syntrophia</taxon>
        <taxon>Syntrophales</taxon>
        <taxon>Syntrophaceae</taxon>
        <taxon>Syntrophus</taxon>
    </lineage>
</organism>